<feature type="non-terminal residue" evidence="1">
    <location>
        <position position="30"/>
    </location>
</feature>
<dbReference type="EMBL" id="QWLN02008874">
    <property type="protein sequence ID" value="TEA34648.1"/>
    <property type="molecule type" value="Genomic_DNA"/>
</dbReference>
<feature type="non-terminal residue" evidence="1">
    <location>
        <position position="1"/>
    </location>
</feature>
<gene>
    <name evidence="1" type="ORF">DBR06_SOUSAS39110016</name>
</gene>
<organism evidence="1 2">
    <name type="scientific">Sousa chinensis</name>
    <name type="common">Indo-pacific humpbacked dolphin</name>
    <name type="synonym">Steno chinensis</name>
    <dbReference type="NCBI Taxonomy" id="103600"/>
    <lineage>
        <taxon>Eukaryota</taxon>
        <taxon>Metazoa</taxon>
        <taxon>Chordata</taxon>
        <taxon>Craniata</taxon>
        <taxon>Vertebrata</taxon>
        <taxon>Euteleostomi</taxon>
        <taxon>Mammalia</taxon>
        <taxon>Eutheria</taxon>
        <taxon>Laurasiatheria</taxon>
        <taxon>Artiodactyla</taxon>
        <taxon>Whippomorpha</taxon>
        <taxon>Cetacea</taxon>
        <taxon>Odontoceti</taxon>
        <taxon>Delphinidae</taxon>
        <taxon>Sousa</taxon>
    </lineage>
</organism>
<evidence type="ECO:0000313" key="1">
    <source>
        <dbReference type="EMBL" id="TEA34648.1"/>
    </source>
</evidence>
<proteinExistence type="predicted"/>
<accession>A0A484GGR5</accession>
<keyword evidence="2" id="KW-1185">Reference proteome</keyword>
<protein>
    <submittedName>
        <fullName evidence="1">Uncharacterized protein</fullName>
    </submittedName>
</protein>
<reference evidence="1 2" key="1">
    <citation type="journal article" date="2018" name="Genomics">
        <title>Molecular footprints of inshore aquatic adaptation in Indo-Pacific humpback dolphin (Sousa chinensis).</title>
        <authorList>
            <person name="Ming Y."/>
            <person name="Jian J."/>
            <person name="Yu F."/>
            <person name="Yu X."/>
            <person name="Wang J."/>
            <person name="Liu W."/>
        </authorList>
    </citation>
    <scope>NUCLEOTIDE SEQUENCE [LARGE SCALE GENOMIC DNA]</scope>
    <source>
        <strain evidence="1">MY-2018</strain>
        <tissue evidence="1">Skin</tissue>
    </source>
</reference>
<dbReference type="AlphaFoldDB" id="A0A484GGR5"/>
<sequence length="30" mass="3473">KHKRKKVELISLKYPKADEIGNIGHPLQEC</sequence>
<evidence type="ECO:0000313" key="2">
    <source>
        <dbReference type="Proteomes" id="UP000295264"/>
    </source>
</evidence>
<name>A0A484GGR5_SOUCH</name>
<dbReference type="Proteomes" id="UP000295264">
    <property type="component" value="Unassembled WGS sequence"/>
</dbReference>
<comment type="caution">
    <text evidence="1">The sequence shown here is derived from an EMBL/GenBank/DDBJ whole genome shotgun (WGS) entry which is preliminary data.</text>
</comment>